<name>A0A0F9U8A5_9ZZZZ</name>
<reference evidence="2" key="1">
    <citation type="journal article" date="2015" name="Nature">
        <title>Complex archaea that bridge the gap between prokaryotes and eukaryotes.</title>
        <authorList>
            <person name="Spang A."/>
            <person name="Saw J.H."/>
            <person name="Jorgensen S.L."/>
            <person name="Zaremba-Niedzwiedzka K."/>
            <person name="Martijn J."/>
            <person name="Lind A.E."/>
            <person name="van Eijk R."/>
            <person name="Schleper C."/>
            <person name="Guy L."/>
            <person name="Ettema T.J."/>
        </authorList>
    </citation>
    <scope>NUCLEOTIDE SEQUENCE</scope>
</reference>
<evidence type="ECO:0000313" key="2">
    <source>
        <dbReference type="EMBL" id="KKN57496.1"/>
    </source>
</evidence>
<dbReference type="NCBIfam" id="TIGR03419">
    <property type="entry name" value="NifU_clost"/>
    <property type="match status" value="1"/>
</dbReference>
<dbReference type="AlphaFoldDB" id="A0A0F9U8A5"/>
<dbReference type="GO" id="GO:0005506">
    <property type="term" value="F:iron ion binding"/>
    <property type="evidence" value="ECO:0007669"/>
    <property type="project" value="InterPro"/>
</dbReference>
<organism evidence="2">
    <name type="scientific">marine sediment metagenome</name>
    <dbReference type="NCBI Taxonomy" id="412755"/>
    <lineage>
        <taxon>unclassified sequences</taxon>
        <taxon>metagenomes</taxon>
        <taxon>ecological metagenomes</taxon>
    </lineage>
</organism>
<comment type="caution">
    <text evidence="2">The sequence shown here is derived from an EMBL/GenBank/DDBJ whole genome shotgun (WGS) entry which is preliminary data.</text>
</comment>
<protein>
    <recommendedName>
        <fullName evidence="1">NIF system FeS cluster assembly NifU N-terminal domain-containing protein</fullName>
    </recommendedName>
</protein>
<dbReference type="InterPro" id="IPR017787">
    <property type="entry name" value="NIF_FeS_clus_asmbl_NifU-like"/>
</dbReference>
<dbReference type="InterPro" id="IPR036188">
    <property type="entry name" value="FAD/NAD-bd_sf"/>
</dbReference>
<dbReference type="Gene3D" id="3.50.50.60">
    <property type="entry name" value="FAD/NAD(P)-binding domain"/>
    <property type="match status" value="1"/>
</dbReference>
<evidence type="ECO:0000259" key="1">
    <source>
        <dbReference type="Pfam" id="PF01592"/>
    </source>
</evidence>
<dbReference type="CDD" id="cd06664">
    <property type="entry name" value="IscU_like"/>
    <property type="match status" value="1"/>
</dbReference>
<dbReference type="InterPro" id="IPR002871">
    <property type="entry name" value="NIF_FeS_clus_asmbl_NifU_N"/>
</dbReference>
<dbReference type="PANTHER" id="PTHR10093">
    <property type="entry name" value="IRON-SULFUR CLUSTER ASSEMBLY ENZYME NIFU HOMOLOG"/>
    <property type="match status" value="1"/>
</dbReference>
<dbReference type="GO" id="GO:0051536">
    <property type="term" value="F:iron-sulfur cluster binding"/>
    <property type="evidence" value="ECO:0007669"/>
    <property type="project" value="InterPro"/>
</dbReference>
<dbReference type="Gene3D" id="3.90.1010.10">
    <property type="match status" value="1"/>
</dbReference>
<dbReference type="SUPFAM" id="SSF51905">
    <property type="entry name" value="FAD/NAD(P)-binding domain"/>
    <property type="match status" value="1"/>
</dbReference>
<proteinExistence type="predicted"/>
<accession>A0A0F9U8A5</accession>
<gene>
    <name evidence="2" type="ORF">LCGC14_0561580</name>
</gene>
<feature type="domain" description="NIF system FeS cluster assembly NifU N-terminal" evidence="1">
    <location>
        <begin position="5"/>
        <end position="130"/>
    </location>
</feature>
<sequence length="265" mass="29409">MKSTQYTEKVLEHFRNPRNVGVIDNADGYGKVGNPVCGDLMEIFIKISKNNLGDEIIDDIKFRTFGCGSAVATSSMITTMAKGMMVDDAYKISRNDVAEELDGLPPIKMHCSNLAADALKAAIDNYRTKADSYVEYEHTACPAAEIKVILGIDEFLGKGLYKKVNNLSEFANKRVLVLDTGDMSLELAIELTNHTGRVIILTSAKSTPGSIDLKKKLKLSDVKILHESELLEIQGADDVEKVIIYDFDEDEQYELFIDTVIMLEE</sequence>
<dbReference type="SUPFAM" id="SSF82649">
    <property type="entry name" value="SufE/NifU"/>
    <property type="match status" value="1"/>
</dbReference>
<dbReference type="Pfam" id="PF01592">
    <property type="entry name" value="NifU_N"/>
    <property type="match status" value="1"/>
</dbReference>
<dbReference type="EMBL" id="LAZR01000800">
    <property type="protein sequence ID" value="KKN57496.1"/>
    <property type="molecule type" value="Genomic_DNA"/>
</dbReference>
<dbReference type="GO" id="GO:0016226">
    <property type="term" value="P:iron-sulfur cluster assembly"/>
    <property type="evidence" value="ECO:0007669"/>
    <property type="project" value="InterPro"/>
</dbReference>